<organism evidence="1 2">
    <name type="scientific">Sphingobacterium paludis</name>
    <dbReference type="NCBI Taxonomy" id="1476465"/>
    <lineage>
        <taxon>Bacteria</taxon>
        <taxon>Pseudomonadati</taxon>
        <taxon>Bacteroidota</taxon>
        <taxon>Sphingobacteriia</taxon>
        <taxon>Sphingobacteriales</taxon>
        <taxon>Sphingobacteriaceae</taxon>
        <taxon>Sphingobacterium</taxon>
    </lineage>
</organism>
<protein>
    <submittedName>
        <fullName evidence="1">Uncharacterized protein</fullName>
    </submittedName>
</protein>
<sequence>MVYQFEFADDNKVLVVRQQYGSWGMRNFDLTNYDEIQIKEIEIPEYSKDVNAFCFNAD</sequence>
<evidence type="ECO:0000313" key="2">
    <source>
        <dbReference type="Proteomes" id="UP000294752"/>
    </source>
</evidence>
<proteinExistence type="predicted"/>
<comment type="caution">
    <text evidence="1">The sequence shown here is derived from an EMBL/GenBank/DDBJ whole genome shotgun (WGS) entry which is preliminary data.</text>
</comment>
<name>A0A4R7CWP7_9SPHI</name>
<dbReference type="AlphaFoldDB" id="A0A4R7CWP7"/>
<reference evidence="1 2" key="1">
    <citation type="submission" date="2019-03" db="EMBL/GenBank/DDBJ databases">
        <title>Genomic Encyclopedia of Type Strains, Phase III (KMG-III): the genomes of soil and plant-associated and newly described type strains.</title>
        <authorList>
            <person name="Whitman W."/>
        </authorList>
    </citation>
    <scope>NUCLEOTIDE SEQUENCE [LARGE SCALE GENOMIC DNA]</scope>
    <source>
        <strain evidence="1 2">CGMCC 1.12801</strain>
    </source>
</reference>
<keyword evidence="2" id="KW-1185">Reference proteome</keyword>
<dbReference type="EMBL" id="SNZV01000005">
    <property type="protein sequence ID" value="TDS12919.1"/>
    <property type="molecule type" value="Genomic_DNA"/>
</dbReference>
<accession>A0A4R7CWP7</accession>
<dbReference type="Proteomes" id="UP000294752">
    <property type="component" value="Unassembled WGS sequence"/>
</dbReference>
<dbReference type="RefSeq" id="WP_166637833.1">
    <property type="nucleotide sequence ID" value="NZ_SNZV01000005.1"/>
</dbReference>
<gene>
    <name evidence="1" type="ORF">B0I21_10550</name>
</gene>
<evidence type="ECO:0000313" key="1">
    <source>
        <dbReference type="EMBL" id="TDS12919.1"/>
    </source>
</evidence>